<dbReference type="EMBL" id="UYRV01127250">
    <property type="protein sequence ID" value="VDN35601.1"/>
    <property type="molecule type" value="Genomic_DNA"/>
</dbReference>
<evidence type="ECO:0000256" key="2">
    <source>
        <dbReference type="ARBA" id="ARBA00022840"/>
    </source>
</evidence>
<dbReference type="GO" id="GO:0000150">
    <property type="term" value="F:DNA strand exchange activity"/>
    <property type="evidence" value="ECO:0007669"/>
    <property type="project" value="TreeGrafter"/>
</dbReference>
<dbReference type="GO" id="GO:0000730">
    <property type="term" value="P:DNA recombinase assembly"/>
    <property type="evidence" value="ECO:0007669"/>
    <property type="project" value="TreeGrafter"/>
</dbReference>
<sequence length="51" mass="5336">MTADPGAGMTFQVDPKKPIGGHILAHASTTRIMLKKGRGETRIAKVCCAIG</sequence>
<dbReference type="GO" id="GO:0003690">
    <property type="term" value="F:double-stranded DNA binding"/>
    <property type="evidence" value="ECO:0007669"/>
    <property type="project" value="TreeGrafter"/>
</dbReference>
<dbReference type="GO" id="GO:0000794">
    <property type="term" value="C:condensed nuclear chromosome"/>
    <property type="evidence" value="ECO:0007669"/>
    <property type="project" value="TreeGrafter"/>
</dbReference>
<feature type="domain" description="RecA family profile 2" evidence="3">
    <location>
        <begin position="8"/>
        <end position="46"/>
    </location>
</feature>
<evidence type="ECO:0000256" key="1">
    <source>
        <dbReference type="ARBA" id="ARBA00022741"/>
    </source>
</evidence>
<dbReference type="AlphaFoldDB" id="A0A3P7NZW2"/>
<dbReference type="GO" id="GO:0042148">
    <property type="term" value="P:DNA strand invasion"/>
    <property type="evidence" value="ECO:0007669"/>
    <property type="project" value="TreeGrafter"/>
</dbReference>
<proteinExistence type="predicted"/>
<dbReference type="OrthoDB" id="5794832at2759"/>
<dbReference type="InterPro" id="IPR027417">
    <property type="entry name" value="P-loop_NTPase"/>
</dbReference>
<protein>
    <recommendedName>
        <fullName evidence="3">RecA family profile 2 domain-containing protein</fullName>
    </recommendedName>
</protein>
<reference evidence="4 5" key="1">
    <citation type="submission" date="2018-11" db="EMBL/GenBank/DDBJ databases">
        <authorList>
            <consortium name="Pathogen Informatics"/>
        </authorList>
    </citation>
    <scope>NUCLEOTIDE SEQUENCE [LARGE SCALE GENOMIC DNA]</scope>
</reference>
<dbReference type="InterPro" id="IPR013632">
    <property type="entry name" value="Rad51_C"/>
</dbReference>
<organism evidence="4 5">
    <name type="scientific">Cylicostephanus goldi</name>
    <name type="common">Nematode worm</name>
    <dbReference type="NCBI Taxonomy" id="71465"/>
    <lineage>
        <taxon>Eukaryota</taxon>
        <taxon>Metazoa</taxon>
        <taxon>Ecdysozoa</taxon>
        <taxon>Nematoda</taxon>
        <taxon>Chromadorea</taxon>
        <taxon>Rhabditida</taxon>
        <taxon>Rhabditina</taxon>
        <taxon>Rhabditomorpha</taxon>
        <taxon>Strongyloidea</taxon>
        <taxon>Strongylidae</taxon>
        <taxon>Cylicostephanus</taxon>
    </lineage>
</organism>
<dbReference type="GO" id="GO:0070192">
    <property type="term" value="P:chromosome organization involved in meiotic cell cycle"/>
    <property type="evidence" value="ECO:0007669"/>
    <property type="project" value="TreeGrafter"/>
</dbReference>
<dbReference type="PANTHER" id="PTHR22942:SF30">
    <property type="entry name" value="MEIOTIC RECOMBINATION PROTEIN DMC1_LIM15 HOMOLOG"/>
    <property type="match status" value="1"/>
</dbReference>
<gene>
    <name evidence="4" type="ORF">CGOC_LOCUS12972</name>
</gene>
<dbReference type="PANTHER" id="PTHR22942">
    <property type="entry name" value="RECA/RAD51/RADA DNA STRAND-PAIRING FAMILY MEMBER"/>
    <property type="match status" value="1"/>
</dbReference>
<evidence type="ECO:0000313" key="4">
    <source>
        <dbReference type="EMBL" id="VDN35601.1"/>
    </source>
</evidence>
<dbReference type="Pfam" id="PF08423">
    <property type="entry name" value="Rad51"/>
    <property type="match status" value="1"/>
</dbReference>
<evidence type="ECO:0000259" key="3">
    <source>
        <dbReference type="PROSITE" id="PS50163"/>
    </source>
</evidence>
<dbReference type="Gene3D" id="3.40.50.300">
    <property type="entry name" value="P-loop containing nucleotide triphosphate hydrolases"/>
    <property type="match status" value="1"/>
</dbReference>
<dbReference type="GO" id="GO:0005524">
    <property type="term" value="F:ATP binding"/>
    <property type="evidence" value="ECO:0007669"/>
    <property type="project" value="UniProtKB-KW"/>
</dbReference>
<keyword evidence="2" id="KW-0067">ATP-binding</keyword>
<dbReference type="InterPro" id="IPR020587">
    <property type="entry name" value="RecA_monomer-monomer_interface"/>
</dbReference>
<dbReference type="GO" id="GO:0006312">
    <property type="term" value="P:mitotic recombination"/>
    <property type="evidence" value="ECO:0007669"/>
    <property type="project" value="TreeGrafter"/>
</dbReference>
<evidence type="ECO:0000313" key="5">
    <source>
        <dbReference type="Proteomes" id="UP000271889"/>
    </source>
</evidence>
<keyword evidence="1" id="KW-0547">Nucleotide-binding</keyword>
<dbReference type="GO" id="GO:0008094">
    <property type="term" value="F:ATP-dependent activity, acting on DNA"/>
    <property type="evidence" value="ECO:0007669"/>
    <property type="project" value="InterPro"/>
</dbReference>
<keyword evidence="5" id="KW-1185">Reference proteome</keyword>
<dbReference type="Proteomes" id="UP000271889">
    <property type="component" value="Unassembled WGS sequence"/>
</dbReference>
<dbReference type="GO" id="GO:0007131">
    <property type="term" value="P:reciprocal meiotic recombination"/>
    <property type="evidence" value="ECO:0007669"/>
    <property type="project" value="TreeGrafter"/>
</dbReference>
<accession>A0A3P7NZW2</accession>
<name>A0A3P7NZW2_CYLGO</name>
<dbReference type="PROSITE" id="PS50163">
    <property type="entry name" value="RECA_3"/>
    <property type="match status" value="1"/>
</dbReference>
<dbReference type="GO" id="GO:0003697">
    <property type="term" value="F:single-stranded DNA binding"/>
    <property type="evidence" value="ECO:0007669"/>
    <property type="project" value="TreeGrafter"/>
</dbReference>